<feature type="chain" id="PRO_5046839923" description="Enoyl reductase" evidence="2">
    <location>
        <begin position="29"/>
        <end position="345"/>
    </location>
</feature>
<evidence type="ECO:0008006" key="5">
    <source>
        <dbReference type="Google" id="ProtNLM"/>
    </source>
</evidence>
<protein>
    <recommendedName>
        <fullName evidence="5">Enoyl reductase</fullName>
    </recommendedName>
</protein>
<dbReference type="RefSeq" id="WP_248864626.1">
    <property type="nucleotide sequence ID" value="NZ_CP086322.1"/>
</dbReference>
<accession>A0ABY4M7I5</accession>
<dbReference type="EMBL" id="CP086322">
    <property type="protein sequence ID" value="UQA93754.1"/>
    <property type="molecule type" value="Genomic_DNA"/>
</dbReference>
<evidence type="ECO:0000256" key="1">
    <source>
        <dbReference type="SAM" id="MobiDB-lite"/>
    </source>
</evidence>
<evidence type="ECO:0000313" key="3">
    <source>
        <dbReference type="EMBL" id="UQA93754.1"/>
    </source>
</evidence>
<feature type="signal peptide" evidence="2">
    <location>
        <begin position="1"/>
        <end position="28"/>
    </location>
</feature>
<evidence type="ECO:0000256" key="2">
    <source>
        <dbReference type="SAM" id="SignalP"/>
    </source>
</evidence>
<gene>
    <name evidence="3" type="ORF">K9S39_19470</name>
</gene>
<dbReference type="Proteomes" id="UP000830115">
    <property type="component" value="Chromosome"/>
</dbReference>
<evidence type="ECO:0000313" key="4">
    <source>
        <dbReference type="Proteomes" id="UP000830115"/>
    </source>
</evidence>
<name>A0ABY4M7I5_9ACTN</name>
<feature type="region of interest" description="Disordered" evidence="1">
    <location>
        <begin position="27"/>
        <end position="52"/>
    </location>
</feature>
<sequence length="345" mass="37311">MPLKKTGRILAVALVAVTFASTSSEALANGRAPGRGPKPGSQGGQPSGEKKGQEIASKITYDLTKNGSGGSVGAVTPVGDWTPPPCWFAPKYTPDQYKAWWEDLWSYGPDEAEWVKKSKKKFGKGAPDENFHKDDTGKGYWWGHFINRDRMDETAAWECFSRDPWWVKKGEDPKVEHAISPKILAGLAYDKIRVPDTAVSMNPNGKQTVNLPTWVWLNKARFKPISVTASLPALDMSATTTAKPVSLHIEPGTQDAEVFPASGDCPINDDGSIGTPYVKGKGKQDPPCGVTYLRATTNTPPHKLKATLTWEIAWKGSGGASGDLPNGTFGTTTDITVQEAQAINR</sequence>
<proteinExistence type="predicted"/>
<keyword evidence="4" id="KW-1185">Reference proteome</keyword>
<reference evidence="3" key="1">
    <citation type="submission" date="2021-10" db="EMBL/GenBank/DDBJ databases">
        <title>Streptomyces nigrumlapis sp.nov.,an antimicrobial producing actinobacterium isolated from Black Gobi rocks.</title>
        <authorList>
            <person name="Wen Y."/>
            <person name="Zhang W."/>
            <person name="Liu X.G."/>
        </authorList>
    </citation>
    <scope>NUCLEOTIDE SEQUENCE</scope>
    <source>
        <strain evidence="3">ST13-2-2</strain>
    </source>
</reference>
<organism evidence="3 4">
    <name type="scientific">Streptomyces halobius</name>
    <dbReference type="NCBI Taxonomy" id="2879846"/>
    <lineage>
        <taxon>Bacteria</taxon>
        <taxon>Bacillati</taxon>
        <taxon>Actinomycetota</taxon>
        <taxon>Actinomycetes</taxon>
        <taxon>Kitasatosporales</taxon>
        <taxon>Streptomycetaceae</taxon>
        <taxon>Streptomyces</taxon>
    </lineage>
</organism>
<keyword evidence="2" id="KW-0732">Signal</keyword>